<keyword evidence="4" id="KW-0408">Iron</keyword>
<dbReference type="GO" id="GO:0005829">
    <property type="term" value="C:cytosol"/>
    <property type="evidence" value="ECO:0007669"/>
    <property type="project" value="TreeGrafter"/>
</dbReference>
<dbReference type="EMBL" id="LGCN01000001">
    <property type="protein sequence ID" value="KOT46732.1"/>
    <property type="molecule type" value="Genomic_DNA"/>
</dbReference>
<comment type="cofactor">
    <cofactor evidence="1">
        <name>[4Fe-4S] cluster</name>
        <dbReference type="ChEBI" id="CHEBI:49883"/>
    </cofactor>
</comment>
<dbReference type="InterPro" id="IPR051198">
    <property type="entry name" value="BchE-like"/>
</dbReference>
<dbReference type="GO" id="GO:0051536">
    <property type="term" value="F:iron-sulfur cluster binding"/>
    <property type="evidence" value="ECO:0007669"/>
    <property type="project" value="UniProtKB-KW"/>
</dbReference>
<evidence type="ECO:0000256" key="1">
    <source>
        <dbReference type="ARBA" id="ARBA00001966"/>
    </source>
</evidence>
<evidence type="ECO:0000256" key="5">
    <source>
        <dbReference type="ARBA" id="ARBA00023014"/>
    </source>
</evidence>
<name>A0A0M8QV46_9ACTN</name>
<keyword evidence="8" id="KW-1185">Reference proteome</keyword>
<dbReference type="PROSITE" id="PS51332">
    <property type="entry name" value="B12_BINDING"/>
    <property type="match status" value="1"/>
</dbReference>
<accession>A0A0M8QV46</accession>
<protein>
    <recommendedName>
        <fullName evidence="6">B12-binding domain-containing protein</fullName>
    </recommendedName>
</protein>
<dbReference type="Proteomes" id="UP000037773">
    <property type="component" value="Unassembled WGS sequence"/>
</dbReference>
<sequence length="528" mass="56721">MPRDLVLVVVPPNSNTVITGRLLTVTRPEEHSDWSDFLCLGALSLVSSLATNPALEPVYIDGTITPLDDILECITAHADRILAVCLGMLTANYEAGVLIARHAKDTDARITTVAGNDHFSSLPTVCMNASPSLDYGFVGNEVVGPFTDLIGALRAEAPIDPPAFPGLVYRADGLVHTTPTRAEPVFSGYDYTLVDRVFPQTPLYTRQFGHRIAPRIHELLGRTVTAGMPVDIGRGCVKFAADDACSFCSIHPGQLWRNQLTPAQAWAAIEAAWNAGYDYHYLTADELPLTFAQLLTGMAADTPAWWSALSENERPLLVGYGRADGIADPRKTALLTSLGVRQIMIGMDAGAATSLAAMNKPVGGRRRNVLAEAEKLYELNSQAITVARDHGMLIRAGFVVGHIGMTRALLTENLERILALITEGGKHGVFSAIDAEVLSPQPGARDYTYLTTPDAARQAAAKLGLTVADDATLAAVSARWAHQDVVMPEDAMRDYTLALMPEITFDDLAQARATIRSHAKACGVVIGE</sequence>
<dbReference type="RefSeq" id="WP_030819622.1">
    <property type="nucleotide sequence ID" value="NZ_LGCN01000001.1"/>
</dbReference>
<dbReference type="SFLD" id="SFLDS00029">
    <property type="entry name" value="Radical_SAM"/>
    <property type="match status" value="1"/>
</dbReference>
<proteinExistence type="predicted"/>
<evidence type="ECO:0000313" key="7">
    <source>
        <dbReference type="EMBL" id="KOT46732.1"/>
    </source>
</evidence>
<evidence type="ECO:0000256" key="2">
    <source>
        <dbReference type="ARBA" id="ARBA00022691"/>
    </source>
</evidence>
<keyword evidence="5" id="KW-0411">Iron-sulfur</keyword>
<keyword evidence="3" id="KW-0479">Metal-binding</keyword>
<reference evidence="7 8" key="1">
    <citation type="submission" date="2015-07" db="EMBL/GenBank/DDBJ databases">
        <authorList>
            <person name="Noorani M."/>
        </authorList>
    </citation>
    <scope>NUCLEOTIDE SEQUENCE [LARGE SCALE GENOMIC DNA]</scope>
    <source>
        <strain evidence="7 8">NRRL B-24567</strain>
    </source>
</reference>
<keyword evidence="2" id="KW-0949">S-adenosyl-L-methionine</keyword>
<dbReference type="GO" id="GO:0003824">
    <property type="term" value="F:catalytic activity"/>
    <property type="evidence" value="ECO:0007669"/>
    <property type="project" value="InterPro"/>
</dbReference>
<dbReference type="PANTHER" id="PTHR43409">
    <property type="entry name" value="ANAEROBIC MAGNESIUM-PROTOPORPHYRIN IX MONOMETHYL ESTER CYCLASE-RELATED"/>
    <property type="match status" value="1"/>
</dbReference>
<evidence type="ECO:0000259" key="6">
    <source>
        <dbReference type="PROSITE" id="PS51332"/>
    </source>
</evidence>
<dbReference type="InterPro" id="IPR006158">
    <property type="entry name" value="Cobalamin-bd"/>
</dbReference>
<dbReference type="InterPro" id="IPR058240">
    <property type="entry name" value="rSAM_sf"/>
</dbReference>
<feature type="domain" description="B12-binding" evidence="6">
    <location>
        <begin position="19"/>
        <end position="160"/>
    </location>
</feature>
<dbReference type="InterPro" id="IPR007197">
    <property type="entry name" value="rSAM"/>
</dbReference>
<dbReference type="OrthoDB" id="9060335at2"/>
<dbReference type="AlphaFoldDB" id="A0A0M8QV46"/>
<organism evidence="7 8">
    <name type="scientific">Streptomyces caelestis</name>
    <dbReference type="NCBI Taxonomy" id="36816"/>
    <lineage>
        <taxon>Bacteria</taxon>
        <taxon>Bacillati</taxon>
        <taxon>Actinomycetota</taxon>
        <taxon>Actinomycetes</taxon>
        <taxon>Kitasatosporales</taxon>
        <taxon>Streptomycetaceae</taxon>
        <taxon>Streptomyces</taxon>
    </lineage>
</organism>
<dbReference type="SFLD" id="SFLDG01082">
    <property type="entry name" value="B12-binding_domain_containing"/>
    <property type="match status" value="1"/>
</dbReference>
<dbReference type="PATRIC" id="fig|36816.3.peg.101"/>
<dbReference type="GO" id="GO:0046872">
    <property type="term" value="F:metal ion binding"/>
    <property type="evidence" value="ECO:0007669"/>
    <property type="project" value="UniProtKB-KW"/>
</dbReference>
<dbReference type="SUPFAM" id="SSF102114">
    <property type="entry name" value="Radical SAM enzymes"/>
    <property type="match status" value="1"/>
</dbReference>
<dbReference type="PANTHER" id="PTHR43409:SF7">
    <property type="entry name" value="BLL1977 PROTEIN"/>
    <property type="match status" value="1"/>
</dbReference>
<comment type="caution">
    <text evidence="7">The sequence shown here is derived from an EMBL/GenBank/DDBJ whole genome shotgun (WGS) entry which is preliminary data.</text>
</comment>
<gene>
    <name evidence="7" type="ORF">ADK41_00470</name>
</gene>
<dbReference type="GO" id="GO:0031419">
    <property type="term" value="F:cobalamin binding"/>
    <property type="evidence" value="ECO:0007669"/>
    <property type="project" value="InterPro"/>
</dbReference>
<evidence type="ECO:0000313" key="8">
    <source>
        <dbReference type="Proteomes" id="UP000037773"/>
    </source>
</evidence>
<evidence type="ECO:0000256" key="4">
    <source>
        <dbReference type="ARBA" id="ARBA00023004"/>
    </source>
</evidence>
<evidence type="ECO:0000256" key="3">
    <source>
        <dbReference type="ARBA" id="ARBA00022723"/>
    </source>
</evidence>